<evidence type="ECO:0000256" key="4">
    <source>
        <dbReference type="ARBA" id="ARBA00022670"/>
    </source>
</evidence>
<feature type="domain" description="Deubiquitinating enzyme MINDY-3/4 conserved" evidence="12">
    <location>
        <begin position="325"/>
        <end position="529"/>
    </location>
</feature>
<feature type="compositionally biased region" description="Polar residues" evidence="11">
    <location>
        <begin position="39"/>
        <end position="49"/>
    </location>
</feature>
<dbReference type="GO" id="GO:0004843">
    <property type="term" value="F:cysteine-type deubiquitinase activity"/>
    <property type="evidence" value="ECO:0007669"/>
    <property type="project" value="UniProtKB-EC"/>
</dbReference>
<comment type="function">
    <text evidence="8">Probable hydrolase that can remove 'Lys-48'-linked conjugated ubiquitin from proteins.</text>
</comment>
<keyword evidence="4" id="KW-0645">Protease</keyword>
<evidence type="ECO:0000256" key="7">
    <source>
        <dbReference type="ARBA" id="ARBA00022807"/>
    </source>
</evidence>
<comment type="catalytic activity">
    <reaction evidence="1">
        <text>Thiol-dependent hydrolysis of ester, thioester, amide, peptide and isopeptide bonds formed by the C-terminal Gly of ubiquitin (a 76-residue protein attached to proteins as an intracellular targeting signal).</text>
        <dbReference type="EC" id="3.4.19.12"/>
    </reaction>
</comment>
<evidence type="ECO:0000256" key="10">
    <source>
        <dbReference type="ARBA" id="ARBA00041360"/>
    </source>
</evidence>
<dbReference type="Proteomes" id="UP000320333">
    <property type="component" value="Unassembled WGS sequence"/>
</dbReference>
<keyword evidence="14" id="KW-1185">Reference proteome</keyword>
<feature type="non-terminal residue" evidence="13">
    <location>
        <position position="533"/>
    </location>
</feature>
<feature type="compositionally biased region" description="Polar residues" evidence="11">
    <location>
        <begin position="158"/>
        <end position="168"/>
    </location>
</feature>
<dbReference type="InterPro" id="IPR039785">
    <property type="entry name" value="MINY3/4"/>
</dbReference>
<feature type="region of interest" description="Disordered" evidence="11">
    <location>
        <begin position="152"/>
        <end position="212"/>
    </location>
</feature>
<feature type="region of interest" description="Disordered" evidence="11">
    <location>
        <begin position="39"/>
        <end position="60"/>
    </location>
</feature>
<feature type="region of interest" description="Disordered" evidence="11">
    <location>
        <begin position="225"/>
        <end position="255"/>
    </location>
</feature>
<dbReference type="EMBL" id="QEAP01000565">
    <property type="protein sequence ID" value="TPX64100.1"/>
    <property type="molecule type" value="Genomic_DNA"/>
</dbReference>
<name>A0A507ELJ6_9FUNG</name>
<dbReference type="EC" id="3.4.19.12" evidence="3"/>
<dbReference type="PANTHER" id="PTHR12473">
    <property type="entry name" value="UBIQUITIN CARBOXYL-TERMINAL HYDROLASE MINDY-4-RELATED"/>
    <property type="match status" value="1"/>
</dbReference>
<dbReference type="Pfam" id="PF13898">
    <property type="entry name" value="MINDY-3_4_CD"/>
    <property type="match status" value="1"/>
</dbReference>
<evidence type="ECO:0000313" key="13">
    <source>
        <dbReference type="EMBL" id="TPX64100.1"/>
    </source>
</evidence>
<evidence type="ECO:0000256" key="5">
    <source>
        <dbReference type="ARBA" id="ARBA00022786"/>
    </source>
</evidence>
<dbReference type="GO" id="GO:0071108">
    <property type="term" value="P:protein K48-linked deubiquitination"/>
    <property type="evidence" value="ECO:0007669"/>
    <property type="project" value="InterPro"/>
</dbReference>
<dbReference type="InterPro" id="IPR025257">
    <property type="entry name" value="MINDY-3/4_CD"/>
</dbReference>
<evidence type="ECO:0000313" key="14">
    <source>
        <dbReference type="Proteomes" id="UP000320333"/>
    </source>
</evidence>
<evidence type="ECO:0000256" key="11">
    <source>
        <dbReference type="SAM" id="MobiDB-lite"/>
    </source>
</evidence>
<accession>A0A507ELJ6</accession>
<dbReference type="GO" id="GO:0006508">
    <property type="term" value="P:proteolysis"/>
    <property type="evidence" value="ECO:0007669"/>
    <property type="project" value="UniProtKB-KW"/>
</dbReference>
<evidence type="ECO:0000256" key="8">
    <source>
        <dbReference type="ARBA" id="ARBA00037630"/>
    </source>
</evidence>
<dbReference type="PANTHER" id="PTHR12473:SF8">
    <property type="entry name" value="UBIQUITIN CARBOXYL-TERMINAL HYDROLASE MINDY-4-RELATED"/>
    <property type="match status" value="1"/>
</dbReference>
<comment type="caution">
    <text evidence="13">The sequence shown here is derived from an EMBL/GenBank/DDBJ whole genome shotgun (WGS) entry which is preliminary data.</text>
</comment>
<comment type="similarity">
    <text evidence="2">Belongs to the MINDY deubiquitinase family. FAM188 subfamily.</text>
</comment>
<keyword evidence="6" id="KW-0378">Hydrolase</keyword>
<evidence type="ECO:0000256" key="2">
    <source>
        <dbReference type="ARBA" id="ARBA00011074"/>
    </source>
</evidence>
<evidence type="ECO:0000259" key="12">
    <source>
        <dbReference type="SMART" id="SM01174"/>
    </source>
</evidence>
<dbReference type="GO" id="GO:1990380">
    <property type="term" value="F:K48-linked deubiquitinase activity"/>
    <property type="evidence" value="ECO:0007669"/>
    <property type="project" value="InterPro"/>
</dbReference>
<evidence type="ECO:0000256" key="1">
    <source>
        <dbReference type="ARBA" id="ARBA00000707"/>
    </source>
</evidence>
<keyword evidence="7" id="KW-0788">Thiol protease</keyword>
<evidence type="ECO:0000256" key="9">
    <source>
        <dbReference type="ARBA" id="ARBA00039781"/>
    </source>
</evidence>
<evidence type="ECO:0000256" key="3">
    <source>
        <dbReference type="ARBA" id="ARBA00012759"/>
    </source>
</evidence>
<dbReference type="Pfam" id="PF26038">
    <property type="entry name" value="Dimer_MINDY4_N"/>
    <property type="match status" value="1"/>
</dbReference>
<gene>
    <name evidence="13" type="ORF">CcCBS67573_g08499</name>
</gene>
<proteinExistence type="inferred from homology"/>
<dbReference type="InterPro" id="IPR059022">
    <property type="entry name" value="MINDY4_N"/>
</dbReference>
<keyword evidence="5" id="KW-0833">Ubl conjugation pathway</keyword>
<dbReference type="OrthoDB" id="10263628at2759"/>
<organism evidence="13 14">
    <name type="scientific">Chytriomyces confervae</name>
    <dbReference type="NCBI Taxonomy" id="246404"/>
    <lineage>
        <taxon>Eukaryota</taxon>
        <taxon>Fungi</taxon>
        <taxon>Fungi incertae sedis</taxon>
        <taxon>Chytridiomycota</taxon>
        <taxon>Chytridiomycota incertae sedis</taxon>
        <taxon>Chytridiomycetes</taxon>
        <taxon>Chytridiales</taxon>
        <taxon>Chytriomycetaceae</taxon>
        <taxon>Chytriomyces</taxon>
    </lineage>
</organism>
<reference evidence="13 14" key="1">
    <citation type="journal article" date="2019" name="Sci. Rep.">
        <title>Comparative genomics of chytrid fungi reveal insights into the obligate biotrophic and pathogenic lifestyle of Synchytrium endobioticum.</title>
        <authorList>
            <person name="van de Vossenberg B.T.L.H."/>
            <person name="Warris S."/>
            <person name="Nguyen H.D.T."/>
            <person name="van Gent-Pelzer M.P.E."/>
            <person name="Joly D.L."/>
            <person name="van de Geest H.C."/>
            <person name="Bonants P.J.M."/>
            <person name="Smith D.S."/>
            <person name="Levesque C.A."/>
            <person name="van der Lee T.A.J."/>
        </authorList>
    </citation>
    <scope>NUCLEOTIDE SEQUENCE [LARGE SCALE GENOMIC DNA]</scope>
    <source>
        <strain evidence="13 14">CBS 675.73</strain>
    </source>
</reference>
<dbReference type="AlphaFoldDB" id="A0A507ELJ6"/>
<dbReference type="SMART" id="SM01174">
    <property type="entry name" value="DUF4205"/>
    <property type="match status" value="1"/>
</dbReference>
<protein>
    <recommendedName>
        <fullName evidence="9">Probable ubiquitin carboxyl-terminal hydrolase MINDY-4</fullName>
        <ecNumber evidence="3">3.4.19.12</ecNumber>
    </recommendedName>
    <alternativeName>
        <fullName evidence="10">Probable deubiquitinating enzyme MINDY-4</fullName>
    </alternativeName>
</protein>
<dbReference type="Gene3D" id="1.20.960.40">
    <property type="match status" value="1"/>
</dbReference>
<sequence>MSVENLDHLMHGPFLAGCNGRGGEQQPEWCRGHMSTSIYNSTSSKQHSPPTVKPPSKSGSLSAAAASATVSASNATATLSASLVKEYLAARGLERTLEAFKLEHLQFLKKASPVSSRQELAEQLGITKLVRQNKAHDQPLKTQLEIIVRHLSTHSQKDSNPALKTSETLRPGTAESVKSRPTTAQSTASKTPSTIKDELTGPTSVAFQTPLGGFNAANPRAVSANTAQNVSASRPQTATASIMKGSTSESSNGILEGFTRSSKEKSAFFKSSTSNNDIQVLDDFDEDEYSISSDVGIPLLPSKFGGPNHNTQGSLITTQKAMLLRKAVFPGTITGGEESRARMTFSEEWKGKGFCFNLVQQDLAYGLVQVKGGPCGLLAAVQVYVLKYLLFVDSAHSLRNGKLRPGKQECQAALVEAIAEILWQAGGTRHRKAVVAIYNPNLRANPGGNLQREKYTPDGITENMELFEFFGTTELKSFLTANLSTFTVNDPNKHGLIQLLYSAILSRGADTVREEDFDELDSSMIGRHGYCTQ</sequence>
<evidence type="ECO:0000256" key="6">
    <source>
        <dbReference type="ARBA" id="ARBA00022801"/>
    </source>
</evidence>
<feature type="compositionally biased region" description="Polar residues" evidence="11">
    <location>
        <begin position="225"/>
        <end position="253"/>
    </location>
</feature>
<feature type="compositionally biased region" description="Polar residues" evidence="11">
    <location>
        <begin position="179"/>
        <end position="194"/>
    </location>
</feature>